<accession>A0ACC2JXK0</accession>
<proteinExistence type="predicted"/>
<name>A0ACC2JXK0_9PEZI</name>
<keyword evidence="2" id="KW-1185">Reference proteome</keyword>
<dbReference type="EMBL" id="JAPUUL010000173">
    <property type="protein sequence ID" value="KAJ8132145.1"/>
    <property type="molecule type" value="Genomic_DNA"/>
</dbReference>
<gene>
    <name evidence="1" type="ORF">O1611_g1477</name>
</gene>
<sequence length="334" mass="37715">MTSSPEKDAASIVDRVKNFIINEPGFEFVKVAGSGAYGTTIAVKTINYDLPNEEIAPERRTLERLIWAMHIVTLIQPPFRSNPPAWFKDNTLITEYVENGTLARLKGRVWNIKGRRQRKLPNRVLWAIFLCLTRACIGIAYPPGDLSKAPSGPRDQILEVLPTDDRPPSKVHHDDLHEGNIMIGDLDQDEHRYFPGMKIIDFGLAPSDDDAVNKNIYVIGIVMSELIWYDRRTISDLVNDKRGANTLDPDLDLELLTLAIECARRIPAPRPSLSRLFTTTSANVLRTYPDIPEESDSYIKYLVQRHWQKPEPPTTAGQASDKEDTTLSAWRIGS</sequence>
<dbReference type="Proteomes" id="UP001153332">
    <property type="component" value="Unassembled WGS sequence"/>
</dbReference>
<evidence type="ECO:0000313" key="2">
    <source>
        <dbReference type="Proteomes" id="UP001153332"/>
    </source>
</evidence>
<reference evidence="1" key="1">
    <citation type="submission" date="2022-12" db="EMBL/GenBank/DDBJ databases">
        <title>Genome Sequence of Lasiodiplodia mahajangana.</title>
        <authorList>
            <person name="Buettner E."/>
        </authorList>
    </citation>
    <scope>NUCLEOTIDE SEQUENCE</scope>
    <source>
        <strain evidence="1">VT137</strain>
    </source>
</reference>
<comment type="caution">
    <text evidence="1">The sequence shown here is derived from an EMBL/GenBank/DDBJ whole genome shotgun (WGS) entry which is preliminary data.</text>
</comment>
<organism evidence="1 2">
    <name type="scientific">Lasiodiplodia mahajangana</name>
    <dbReference type="NCBI Taxonomy" id="1108764"/>
    <lineage>
        <taxon>Eukaryota</taxon>
        <taxon>Fungi</taxon>
        <taxon>Dikarya</taxon>
        <taxon>Ascomycota</taxon>
        <taxon>Pezizomycotina</taxon>
        <taxon>Dothideomycetes</taxon>
        <taxon>Dothideomycetes incertae sedis</taxon>
        <taxon>Botryosphaeriales</taxon>
        <taxon>Botryosphaeriaceae</taxon>
        <taxon>Lasiodiplodia</taxon>
    </lineage>
</organism>
<protein>
    <submittedName>
        <fullName evidence="1">Uncharacterized protein</fullName>
    </submittedName>
</protein>
<evidence type="ECO:0000313" key="1">
    <source>
        <dbReference type="EMBL" id="KAJ8132145.1"/>
    </source>
</evidence>